<dbReference type="EMBL" id="CM003535">
    <property type="protein sequence ID" value="RCV39233.1"/>
    <property type="molecule type" value="Genomic_DNA"/>
</dbReference>
<proteinExistence type="predicted"/>
<dbReference type="Pfam" id="PF12937">
    <property type="entry name" value="F-box-like"/>
    <property type="match status" value="1"/>
</dbReference>
<dbReference type="Gene3D" id="1.20.1280.50">
    <property type="match status" value="1"/>
</dbReference>
<reference evidence="2" key="2">
    <citation type="submission" date="2015-07" db="EMBL/GenBank/DDBJ databases">
        <authorList>
            <person name="Noorani M."/>
        </authorList>
    </citation>
    <scope>NUCLEOTIDE SEQUENCE</scope>
    <source>
        <strain evidence="2">Yugu1</strain>
    </source>
</reference>
<dbReference type="InterPro" id="IPR001810">
    <property type="entry name" value="F-box_dom"/>
</dbReference>
<dbReference type="SUPFAM" id="SSF81383">
    <property type="entry name" value="F-box domain"/>
    <property type="match status" value="1"/>
</dbReference>
<evidence type="ECO:0000313" key="2">
    <source>
        <dbReference type="EMBL" id="RCV39233.1"/>
    </source>
</evidence>
<dbReference type="PROSITE" id="PS50181">
    <property type="entry name" value="FBOX"/>
    <property type="match status" value="1"/>
</dbReference>
<gene>
    <name evidence="2" type="ORF">SETIT_8G207200v2</name>
</gene>
<dbReference type="OrthoDB" id="608163at2759"/>
<dbReference type="PANTHER" id="PTHR34591:SF43">
    <property type="entry name" value="F-BOX DOMAIN-CONTAINING PROTEIN"/>
    <property type="match status" value="1"/>
</dbReference>
<organism evidence="2">
    <name type="scientific">Setaria italica</name>
    <name type="common">Foxtail millet</name>
    <name type="synonym">Panicum italicum</name>
    <dbReference type="NCBI Taxonomy" id="4555"/>
    <lineage>
        <taxon>Eukaryota</taxon>
        <taxon>Viridiplantae</taxon>
        <taxon>Streptophyta</taxon>
        <taxon>Embryophyta</taxon>
        <taxon>Tracheophyta</taxon>
        <taxon>Spermatophyta</taxon>
        <taxon>Magnoliopsida</taxon>
        <taxon>Liliopsida</taxon>
        <taxon>Poales</taxon>
        <taxon>Poaceae</taxon>
        <taxon>PACMAD clade</taxon>
        <taxon>Panicoideae</taxon>
        <taxon>Panicodae</taxon>
        <taxon>Paniceae</taxon>
        <taxon>Cenchrinae</taxon>
        <taxon>Setaria</taxon>
    </lineage>
</organism>
<accession>A0A368SA64</accession>
<reference evidence="2" key="1">
    <citation type="journal article" date="2012" name="Nat. Biotechnol.">
        <title>Reference genome sequence of the model plant Setaria.</title>
        <authorList>
            <person name="Bennetzen J.L."/>
            <person name="Schmutz J."/>
            <person name="Wang H."/>
            <person name="Percifield R."/>
            <person name="Hawkins J."/>
            <person name="Pontaroli A.C."/>
            <person name="Estep M."/>
            <person name="Feng L."/>
            <person name="Vaughn J.N."/>
            <person name="Grimwood J."/>
            <person name="Jenkins J."/>
            <person name="Barry K."/>
            <person name="Lindquist E."/>
            <person name="Hellsten U."/>
            <person name="Deshpande S."/>
            <person name="Wang X."/>
            <person name="Wu X."/>
            <person name="Mitros T."/>
            <person name="Triplett J."/>
            <person name="Yang X."/>
            <person name="Ye C.Y."/>
            <person name="Mauro-Herrera M."/>
            <person name="Wang L."/>
            <person name="Li P."/>
            <person name="Sharma M."/>
            <person name="Sharma R."/>
            <person name="Ronald P.C."/>
            <person name="Panaud O."/>
            <person name="Kellogg E.A."/>
            <person name="Brutnell T.P."/>
            <person name="Doust A.N."/>
            <person name="Tuskan G.A."/>
            <person name="Rokhsar D."/>
            <person name="Devos K.M."/>
        </authorList>
    </citation>
    <scope>NUCLEOTIDE SEQUENCE [LARGE SCALE GENOMIC DNA]</scope>
    <source>
        <strain evidence="2">Yugu1</strain>
    </source>
</reference>
<name>A0A368SA64_SETIT</name>
<evidence type="ECO:0000259" key="1">
    <source>
        <dbReference type="PROSITE" id="PS50181"/>
    </source>
</evidence>
<dbReference type="InterPro" id="IPR036047">
    <property type="entry name" value="F-box-like_dom_sf"/>
</dbReference>
<dbReference type="PANTHER" id="PTHR34591">
    <property type="entry name" value="OS03G0653100 PROTEIN-RELATED"/>
    <property type="match status" value="1"/>
</dbReference>
<sequence>MEEMAAVFLPDDALVGVLGLLPPRSLAAARCVCRPWRRVVDDRRLLLPHLLPRSVGGFFLNYYDHETVATGSSFFARPETAETHPPTAACGPRIDGEFSFVTAGREEPYHWHVVLGHCDGLVLFAGDGMYLCNPATRWWARLPPPHPRGYYRRRAHVVFDPAASPPHWEMEEEHGEISEEDGAAWRTMEWPPATWTWHAISSRTMRWVERVFVREGAAAGTVAGLKLHSEDWADAPWRYGAYSQGALYIRCGGDHISRISMSTNKYQVIKSPIDPAECRKQGMQSIIGRSKNLCMEVIFLGFHPCKEVIFLYMSTVKLVACHLKSTEIQYLGGLLGPVSYNCGLEESFVYTPCLVGL</sequence>
<feature type="domain" description="F-box" evidence="1">
    <location>
        <begin position="3"/>
        <end position="50"/>
    </location>
</feature>
<dbReference type="SMART" id="SM00256">
    <property type="entry name" value="FBOX"/>
    <property type="match status" value="1"/>
</dbReference>
<protein>
    <recommendedName>
        <fullName evidence="1">F-box domain-containing protein</fullName>
    </recommendedName>
</protein>
<dbReference type="AlphaFoldDB" id="A0A368SA64"/>